<dbReference type="AlphaFoldDB" id="A0A2S8EZL6"/>
<evidence type="ECO:0000313" key="2">
    <source>
        <dbReference type="Proteomes" id="UP000240009"/>
    </source>
</evidence>
<dbReference type="Proteomes" id="UP000240009">
    <property type="component" value="Unassembled WGS sequence"/>
</dbReference>
<name>A0A2S8EZL6_9BACT</name>
<sequence>MLVIVVDVFEKLVFCKVRRSAGRHCWVFMILGATVVCDRALQWTEMSGAAFRHVQAILIDIFF</sequence>
<evidence type="ECO:0000313" key="1">
    <source>
        <dbReference type="EMBL" id="PQO25359.1"/>
    </source>
</evidence>
<proteinExistence type="predicted"/>
<gene>
    <name evidence="1" type="ORF">C5Y96_24970</name>
</gene>
<comment type="caution">
    <text evidence="1">The sequence shown here is derived from an EMBL/GenBank/DDBJ whole genome shotgun (WGS) entry which is preliminary data.</text>
</comment>
<accession>A0A2S8EZL6</accession>
<reference evidence="1 2" key="1">
    <citation type="submission" date="2018-02" db="EMBL/GenBank/DDBJ databases">
        <title>Comparative genomes isolates from brazilian mangrove.</title>
        <authorList>
            <person name="Araujo J.E."/>
            <person name="Taketani R.G."/>
            <person name="Silva M.C.P."/>
            <person name="Loureco M.V."/>
            <person name="Andreote F.D."/>
        </authorList>
    </citation>
    <scope>NUCLEOTIDE SEQUENCE [LARGE SCALE GENOMIC DNA]</scope>
    <source>
        <strain evidence="1 2">HEX-2 MGV</strain>
    </source>
</reference>
<protein>
    <submittedName>
        <fullName evidence="1">Uncharacterized protein</fullName>
    </submittedName>
</protein>
<organism evidence="1 2">
    <name type="scientific">Blastopirellula marina</name>
    <dbReference type="NCBI Taxonomy" id="124"/>
    <lineage>
        <taxon>Bacteria</taxon>
        <taxon>Pseudomonadati</taxon>
        <taxon>Planctomycetota</taxon>
        <taxon>Planctomycetia</taxon>
        <taxon>Pirellulales</taxon>
        <taxon>Pirellulaceae</taxon>
        <taxon>Blastopirellula</taxon>
    </lineage>
</organism>
<dbReference type="EMBL" id="PUIA01000083">
    <property type="protein sequence ID" value="PQO25359.1"/>
    <property type="molecule type" value="Genomic_DNA"/>
</dbReference>